<dbReference type="PROSITE" id="PS00571">
    <property type="entry name" value="AMIDASES"/>
    <property type="match status" value="1"/>
</dbReference>
<dbReference type="Pfam" id="PF01425">
    <property type="entry name" value="Amidase"/>
    <property type="match status" value="1"/>
</dbReference>
<name>A0A2S8IUA8_RHOOP</name>
<dbReference type="GO" id="GO:0016740">
    <property type="term" value="F:transferase activity"/>
    <property type="evidence" value="ECO:0007669"/>
    <property type="project" value="UniProtKB-KW"/>
</dbReference>
<dbReference type="AlphaFoldDB" id="A0A2S8IUA8"/>
<dbReference type="InterPro" id="IPR023631">
    <property type="entry name" value="Amidase_dom"/>
</dbReference>
<proteinExistence type="predicted"/>
<dbReference type="SUPFAM" id="SSF75304">
    <property type="entry name" value="Amidase signature (AS) enzymes"/>
    <property type="match status" value="1"/>
</dbReference>
<dbReference type="InterPro" id="IPR000120">
    <property type="entry name" value="Amidase"/>
</dbReference>
<evidence type="ECO:0000313" key="2">
    <source>
        <dbReference type="EMBL" id="PQP17942.1"/>
    </source>
</evidence>
<accession>A0A2S8IUA8</accession>
<dbReference type="InterPro" id="IPR020556">
    <property type="entry name" value="Amidase_CS"/>
</dbReference>
<organism evidence="2 3">
    <name type="scientific">Rhodococcus opacus</name>
    <name type="common">Nocardia opaca</name>
    <dbReference type="NCBI Taxonomy" id="37919"/>
    <lineage>
        <taxon>Bacteria</taxon>
        <taxon>Bacillati</taxon>
        <taxon>Actinomycetota</taxon>
        <taxon>Actinomycetes</taxon>
        <taxon>Mycobacteriales</taxon>
        <taxon>Nocardiaceae</taxon>
        <taxon>Rhodococcus</taxon>
    </lineage>
</organism>
<protein>
    <submittedName>
        <fullName evidence="2">Asp-tRNA(Asn)/Glu-tRNA(Gln) amidotransferase GatCAB subunit A</fullName>
    </submittedName>
</protein>
<dbReference type="PANTHER" id="PTHR11895">
    <property type="entry name" value="TRANSAMIDASE"/>
    <property type="match status" value="1"/>
</dbReference>
<evidence type="ECO:0000259" key="1">
    <source>
        <dbReference type="Pfam" id="PF01425"/>
    </source>
</evidence>
<dbReference type="RefSeq" id="WP_105421023.1">
    <property type="nucleotide sequence ID" value="NZ_PUIO01000052.1"/>
</dbReference>
<feature type="domain" description="Amidase" evidence="1">
    <location>
        <begin position="24"/>
        <end position="444"/>
    </location>
</feature>
<dbReference type="PANTHER" id="PTHR11895:SF176">
    <property type="entry name" value="AMIDASE AMID-RELATED"/>
    <property type="match status" value="1"/>
</dbReference>
<dbReference type="InterPro" id="IPR036928">
    <property type="entry name" value="AS_sf"/>
</dbReference>
<evidence type="ECO:0000313" key="3">
    <source>
        <dbReference type="Proteomes" id="UP000239290"/>
    </source>
</evidence>
<reference evidence="3" key="1">
    <citation type="submission" date="2018-02" db="EMBL/GenBank/DDBJ databases">
        <title>Draft genome sequencing of Rhodococcus opacus KU647198.</title>
        <authorList>
            <person name="Zheng B.-X."/>
        </authorList>
    </citation>
    <scope>NUCLEOTIDE SEQUENCE [LARGE SCALE GENOMIC DNA]</scope>
    <source>
        <strain evidence="3">04-OD7</strain>
    </source>
</reference>
<keyword evidence="2" id="KW-0808">Transferase</keyword>
<gene>
    <name evidence="2" type="ORF">C5613_33185</name>
</gene>
<dbReference type="EMBL" id="PUIO01000052">
    <property type="protein sequence ID" value="PQP17942.1"/>
    <property type="molecule type" value="Genomic_DNA"/>
</dbReference>
<dbReference type="Proteomes" id="UP000239290">
    <property type="component" value="Unassembled WGS sequence"/>
</dbReference>
<comment type="caution">
    <text evidence="2">The sequence shown here is derived from an EMBL/GenBank/DDBJ whole genome shotgun (WGS) entry which is preliminary data.</text>
</comment>
<sequence length="473" mass="50110">MQPYELSVSAASDLIKSRALSPVELTASVLDRMEATEPLVNAYALTLAENARAAAEVAEHEISSGHYRGPFHGIPIGIKDLYNMRGLPTTASSRVRDAFVPTQDSAVVEKLTAAGAVIVGKTHTHEFAFGGVTPGTSNPWNTQFIAGGSSGGSAAAVAAGSCLLATGSDTGGSIRIPAAFCGMVGLKPTYGLVSRRGVTPLSWSLDHAGPITRNVADAALALTVMAGYDDQDPGSLKLEARDYSADLDGGVSGLRIGVPSNFYFDRVDSEVVRRVEVALGQFEQLGARLVEIEVPMTDYVEALEWAILLPEANAYHSEMLRSSGDLYSPEVRTMLEAGEFVFAKDYIQALRGRALMQNAWRSMFGQIDVLAAPTLSSSPARHDHTHVTWPDGSSEALTESYMRLSAPANLLGLPALSVPIGMTEIGLPIGMQIVGRPLEDRTVLRAGNAYEKAFGQFGKTAPLLAVSDTSGRA</sequence>
<dbReference type="Gene3D" id="3.90.1300.10">
    <property type="entry name" value="Amidase signature (AS) domain"/>
    <property type="match status" value="1"/>
</dbReference>